<name>A0A4R7RQZ9_9BACT</name>
<dbReference type="RefSeq" id="WP_166647318.1">
    <property type="nucleotide sequence ID" value="NZ_SOCA01000007.1"/>
</dbReference>
<dbReference type="Proteomes" id="UP000295662">
    <property type="component" value="Unassembled WGS sequence"/>
</dbReference>
<dbReference type="EMBL" id="SOCA01000007">
    <property type="protein sequence ID" value="TDU67298.1"/>
    <property type="molecule type" value="Genomic_DNA"/>
</dbReference>
<evidence type="ECO:0000313" key="4">
    <source>
        <dbReference type="EMBL" id="TDU67298.1"/>
    </source>
</evidence>
<dbReference type="GO" id="GO:0120147">
    <property type="term" value="F:formylglycine-generating oxidase activity"/>
    <property type="evidence" value="ECO:0007669"/>
    <property type="project" value="TreeGrafter"/>
</dbReference>
<dbReference type="Gene3D" id="3.90.1580.10">
    <property type="entry name" value="paralog of FGE (formylglycine-generating enzyme)"/>
    <property type="match status" value="1"/>
</dbReference>
<dbReference type="SUPFAM" id="SSF56436">
    <property type="entry name" value="C-type lectin-like"/>
    <property type="match status" value="1"/>
</dbReference>
<protein>
    <submittedName>
        <fullName evidence="4">Caspase domain-containing protein</fullName>
    </submittedName>
</protein>
<dbReference type="GO" id="GO:0004197">
    <property type="term" value="F:cysteine-type endopeptidase activity"/>
    <property type="evidence" value="ECO:0007669"/>
    <property type="project" value="InterPro"/>
</dbReference>
<dbReference type="Pfam" id="PF00656">
    <property type="entry name" value="Peptidase_C14"/>
    <property type="match status" value="1"/>
</dbReference>
<dbReference type="GO" id="GO:0006508">
    <property type="term" value="P:proteolysis"/>
    <property type="evidence" value="ECO:0007669"/>
    <property type="project" value="InterPro"/>
</dbReference>
<comment type="caution">
    <text evidence="4">The sequence shown here is derived from an EMBL/GenBank/DDBJ whole genome shotgun (WGS) entry which is preliminary data.</text>
</comment>
<evidence type="ECO:0000313" key="5">
    <source>
        <dbReference type="Proteomes" id="UP000295662"/>
    </source>
</evidence>
<dbReference type="PANTHER" id="PTHR23150:SF19">
    <property type="entry name" value="FORMYLGLYCINE-GENERATING ENZYME"/>
    <property type="match status" value="1"/>
</dbReference>
<dbReference type="Pfam" id="PF03781">
    <property type="entry name" value="FGE-sulfatase"/>
    <property type="match status" value="1"/>
</dbReference>
<gene>
    <name evidence="4" type="ORF">EI77_03501</name>
</gene>
<dbReference type="InterPro" id="IPR005532">
    <property type="entry name" value="SUMF_dom"/>
</dbReference>
<accession>A0A4R7RQZ9</accession>
<dbReference type="InterPro" id="IPR042095">
    <property type="entry name" value="SUMF_sf"/>
</dbReference>
<reference evidence="4 5" key="1">
    <citation type="submission" date="2019-03" db="EMBL/GenBank/DDBJ databases">
        <title>Genomic Encyclopedia of Archaeal and Bacterial Type Strains, Phase II (KMG-II): from individual species to whole genera.</title>
        <authorList>
            <person name="Goeker M."/>
        </authorList>
    </citation>
    <scope>NUCLEOTIDE SEQUENCE [LARGE SCALE GENOMIC DNA]</scope>
    <source>
        <strain evidence="4 5">ATCC 25309</strain>
    </source>
</reference>
<evidence type="ECO:0000259" key="2">
    <source>
        <dbReference type="Pfam" id="PF00656"/>
    </source>
</evidence>
<feature type="domain" description="Sulfatase-modifying factor enzyme-like" evidence="3">
    <location>
        <begin position="341"/>
        <end position="558"/>
    </location>
</feature>
<keyword evidence="5" id="KW-1185">Reference proteome</keyword>
<dbReference type="InterPro" id="IPR029030">
    <property type="entry name" value="Caspase-like_dom_sf"/>
</dbReference>
<dbReference type="InterPro" id="IPR051043">
    <property type="entry name" value="Sulfatase_Mod_Factor_Kinase"/>
</dbReference>
<feature type="chain" id="PRO_5020724559" evidence="1">
    <location>
        <begin position="19"/>
        <end position="563"/>
    </location>
</feature>
<feature type="domain" description="Peptidase C14 caspase" evidence="2">
    <location>
        <begin position="22"/>
        <end position="257"/>
    </location>
</feature>
<organism evidence="4 5">
    <name type="scientific">Prosthecobacter fusiformis</name>
    <dbReference type="NCBI Taxonomy" id="48464"/>
    <lineage>
        <taxon>Bacteria</taxon>
        <taxon>Pseudomonadati</taxon>
        <taxon>Verrucomicrobiota</taxon>
        <taxon>Verrucomicrobiia</taxon>
        <taxon>Verrucomicrobiales</taxon>
        <taxon>Verrucomicrobiaceae</taxon>
        <taxon>Prosthecobacter</taxon>
    </lineage>
</organism>
<dbReference type="Gene3D" id="3.40.50.1460">
    <property type="match status" value="1"/>
</dbReference>
<feature type="signal peptide" evidence="1">
    <location>
        <begin position="1"/>
        <end position="18"/>
    </location>
</feature>
<proteinExistence type="predicted"/>
<dbReference type="AlphaFoldDB" id="A0A4R7RQZ9"/>
<keyword evidence="1" id="KW-0732">Signal</keyword>
<evidence type="ECO:0000256" key="1">
    <source>
        <dbReference type="SAM" id="SignalP"/>
    </source>
</evidence>
<dbReference type="PANTHER" id="PTHR23150">
    <property type="entry name" value="SULFATASE MODIFYING FACTOR 1, 2"/>
    <property type="match status" value="1"/>
</dbReference>
<dbReference type="InterPro" id="IPR011600">
    <property type="entry name" value="Pept_C14_caspase"/>
</dbReference>
<evidence type="ECO:0000259" key="3">
    <source>
        <dbReference type="Pfam" id="PF03781"/>
    </source>
</evidence>
<dbReference type="SUPFAM" id="SSF52129">
    <property type="entry name" value="Caspase-like"/>
    <property type="match status" value="1"/>
</dbReference>
<sequence length="563" mass="61066">MKSLLLFLGLLSFSALQAADIVALCIGNNDYVREEDQLDTPINDAQLMKQTLERLPGGADVKLLTNASKEDIELALNALKVRAQGAKLALVFYSGHGMDGQPDGYATEDTFLLPVEATIPDVNYLHSRAVPVKTVLDALKAAPVTARAVILDCCRSGAPKATAALTGSTKNFGDLDERVKSALGKAVVPDATLIAFAAGPGRKAAAFLTEADENSPFTKFLTDQFTTGSGNLRDLVEAAAENTETATGRRQVPYVSYTGAASAIRQIVFRSSPAPTPPPGTPSPLARMTPPVLPPLPAPNLFKGHPPFSATKALPYVNELGMKFVPVMRYEVGKKVLFCIWETRRQDYAAYARSVSGVDRSWEAQEEKGVPCGHEDDHPVVGVNWTDAKAFCSWLTLRERAAGRIGAKDEYRLPSDQEWSYAVGIGTQETSDLTPRQKSGKQDVYPWGTGFPPPANNGNYADSAAKEKQTAVDKSIKDYHDGYATTSPVGKFASNTLGLHDLGGNVVEWCLDWHDAEQKLRVLRGGSWENAFYTILQSSWRYSFPPEFRGNSTGFRCVLVLSN</sequence>
<dbReference type="InterPro" id="IPR016187">
    <property type="entry name" value="CTDL_fold"/>
</dbReference>